<evidence type="ECO:0000313" key="2">
    <source>
        <dbReference type="EMBL" id="AJF06843.1"/>
    </source>
</evidence>
<dbReference type="AlphaFoldDB" id="A0A0B5FHJ5"/>
<name>A0A0B5FHJ5_9BACT</name>
<dbReference type="Proteomes" id="UP000035036">
    <property type="component" value="Chromosome"/>
</dbReference>
<reference evidence="2 3" key="1">
    <citation type="journal article" date="2015" name="Genome Announc.">
        <title>Genomes of Geoalkalibacter ferrihydriticus Z-0531T and Geoalkalibacter subterraneus Red1T, Two Haloalkaliphilic Metal-Reducing Deltaproteobacteria.</title>
        <authorList>
            <person name="Badalamenti J.P."/>
            <person name="Krajmalnik-Brown R."/>
            <person name="Torres C.I."/>
            <person name="Bond D.R."/>
        </authorList>
    </citation>
    <scope>NUCLEOTIDE SEQUENCE [LARGE SCALE GENOMIC DNA]</scope>
    <source>
        <strain evidence="2 3">Red1</strain>
    </source>
</reference>
<dbReference type="HOGENOM" id="CLU_129347_0_0_7"/>
<accession>A0A0B5FHJ5</accession>
<evidence type="ECO:0000313" key="3">
    <source>
        <dbReference type="Proteomes" id="UP000035036"/>
    </source>
</evidence>
<evidence type="ECO:0000259" key="1">
    <source>
        <dbReference type="SMART" id="SM00891"/>
    </source>
</evidence>
<dbReference type="InterPro" id="IPR011335">
    <property type="entry name" value="Restrct_endonuc-II-like"/>
</dbReference>
<organism evidence="2 3">
    <name type="scientific">Geoalkalibacter subterraneus</name>
    <dbReference type="NCBI Taxonomy" id="483547"/>
    <lineage>
        <taxon>Bacteria</taxon>
        <taxon>Pseudomonadati</taxon>
        <taxon>Thermodesulfobacteriota</taxon>
        <taxon>Desulfuromonadia</taxon>
        <taxon>Desulfuromonadales</taxon>
        <taxon>Geoalkalibacteraceae</taxon>
        <taxon>Geoalkalibacter</taxon>
    </lineage>
</organism>
<dbReference type="Gene3D" id="3.40.50.10130">
    <property type="match status" value="1"/>
</dbReference>
<dbReference type="STRING" id="483547.GSUB_10165"/>
<dbReference type="SMART" id="SM00891">
    <property type="entry name" value="ERCC4"/>
    <property type="match status" value="1"/>
</dbReference>
<dbReference type="GO" id="GO:0006259">
    <property type="term" value="P:DNA metabolic process"/>
    <property type="evidence" value="ECO:0007669"/>
    <property type="project" value="UniProtKB-ARBA"/>
</dbReference>
<dbReference type="InterPro" id="IPR006166">
    <property type="entry name" value="ERCC4_domain"/>
</dbReference>
<dbReference type="RefSeq" id="WP_040200638.1">
    <property type="nucleotide sequence ID" value="NZ_CP010311.1"/>
</dbReference>
<keyword evidence="3" id="KW-1185">Reference proteome</keyword>
<dbReference type="Pfam" id="PF02732">
    <property type="entry name" value="ERCC4"/>
    <property type="match status" value="1"/>
</dbReference>
<dbReference type="SUPFAM" id="SSF52980">
    <property type="entry name" value="Restriction endonuclease-like"/>
    <property type="match status" value="1"/>
</dbReference>
<sequence length="160" mass="18428">MMDRITVVVDTREQEPYSFDCDKVSAVRKALPVGDYSLVGLEERVAVERKSLTDFVSTVIRGRKRFHRELEKLSAYEAACVVVECNFRDLVDGRYRSDAHPHALIGTVASIVVDFGVPVYFCSDRQAACRFVEEYLTRFHRRIAKCQKEMRVTRRDSGEE</sequence>
<proteinExistence type="predicted"/>
<dbReference type="EMBL" id="CP010311">
    <property type="protein sequence ID" value="AJF06843.1"/>
    <property type="molecule type" value="Genomic_DNA"/>
</dbReference>
<protein>
    <recommendedName>
        <fullName evidence="1">ERCC4 domain-containing protein</fullName>
    </recommendedName>
</protein>
<dbReference type="KEGG" id="gsb:GSUB_10165"/>
<dbReference type="GO" id="GO:0004518">
    <property type="term" value="F:nuclease activity"/>
    <property type="evidence" value="ECO:0007669"/>
    <property type="project" value="InterPro"/>
</dbReference>
<dbReference type="OrthoDB" id="5401892at2"/>
<feature type="domain" description="ERCC4" evidence="1">
    <location>
        <begin position="6"/>
        <end position="87"/>
    </location>
</feature>
<dbReference type="GO" id="GO:0003677">
    <property type="term" value="F:DNA binding"/>
    <property type="evidence" value="ECO:0007669"/>
    <property type="project" value="InterPro"/>
</dbReference>
<gene>
    <name evidence="2" type="ORF">GSUB_10165</name>
</gene>